<proteinExistence type="predicted"/>
<reference evidence="1 2" key="1">
    <citation type="submission" date="2021-06" db="EMBL/GenBank/DDBJ databases">
        <title>Caerostris darwini draft genome.</title>
        <authorList>
            <person name="Kono N."/>
            <person name="Arakawa K."/>
        </authorList>
    </citation>
    <scope>NUCLEOTIDE SEQUENCE [LARGE SCALE GENOMIC DNA]</scope>
</reference>
<dbReference type="Proteomes" id="UP001054837">
    <property type="component" value="Unassembled WGS sequence"/>
</dbReference>
<evidence type="ECO:0000313" key="1">
    <source>
        <dbReference type="EMBL" id="GIY58447.1"/>
    </source>
</evidence>
<organism evidence="1 2">
    <name type="scientific">Caerostris darwini</name>
    <dbReference type="NCBI Taxonomy" id="1538125"/>
    <lineage>
        <taxon>Eukaryota</taxon>
        <taxon>Metazoa</taxon>
        <taxon>Ecdysozoa</taxon>
        <taxon>Arthropoda</taxon>
        <taxon>Chelicerata</taxon>
        <taxon>Arachnida</taxon>
        <taxon>Araneae</taxon>
        <taxon>Araneomorphae</taxon>
        <taxon>Entelegynae</taxon>
        <taxon>Araneoidea</taxon>
        <taxon>Araneidae</taxon>
        <taxon>Caerostris</taxon>
    </lineage>
</organism>
<dbReference type="EMBL" id="BPLQ01011499">
    <property type="protein sequence ID" value="GIY58447.1"/>
    <property type="molecule type" value="Genomic_DNA"/>
</dbReference>
<accession>A0AAV4UKJ4</accession>
<comment type="caution">
    <text evidence="1">The sequence shown here is derived from an EMBL/GenBank/DDBJ whole genome shotgun (WGS) entry which is preliminary data.</text>
</comment>
<dbReference type="AlphaFoldDB" id="A0AAV4UKJ4"/>
<evidence type="ECO:0000313" key="2">
    <source>
        <dbReference type="Proteomes" id="UP001054837"/>
    </source>
</evidence>
<protein>
    <submittedName>
        <fullName evidence="1">Uncharacterized protein</fullName>
    </submittedName>
</protein>
<name>A0AAV4UKJ4_9ARAC</name>
<sequence length="66" mass="7203">MTKGNPKDTQIAEEPTTTSIKPPAIILTLAFNYDMALLENALVSCENSKPIQGATSYLLRGTYQND</sequence>
<gene>
    <name evidence="1" type="ORF">CDAR_613261</name>
</gene>
<keyword evidence="2" id="KW-1185">Reference proteome</keyword>